<gene>
    <name evidence="3" type="ORF">J4H92_09210</name>
</gene>
<evidence type="ECO:0000256" key="2">
    <source>
        <dbReference type="SAM" id="Phobius"/>
    </source>
</evidence>
<feature type="region of interest" description="Disordered" evidence="1">
    <location>
        <begin position="1"/>
        <end position="55"/>
    </location>
</feature>
<sequence length="159" mass="17319">MPKRSDRDVRESRLASGWTVEEGPAAEPGIEQPPMQADPGAEPTPTADPQPRDEREQLGNGTLVLLGVIGGLYLLYTWVWLSWANHYAGLNAELAGDAGVLGSILQQTMYWAAPLAPALWFFSALLLNRGERTWRLALWLVIGAIVLVPLPMFDLGTAA</sequence>
<name>A0A939S690_9MICO</name>
<comment type="caution">
    <text evidence="3">The sequence shown here is derived from an EMBL/GenBank/DDBJ whole genome shotgun (WGS) entry which is preliminary data.</text>
</comment>
<feature type="transmembrane region" description="Helical" evidence="2">
    <location>
        <begin position="134"/>
        <end position="153"/>
    </location>
</feature>
<evidence type="ECO:0000256" key="1">
    <source>
        <dbReference type="SAM" id="MobiDB-lite"/>
    </source>
</evidence>
<dbReference type="EMBL" id="JAGDYM010000010">
    <property type="protein sequence ID" value="MBO1902124.1"/>
    <property type="molecule type" value="Genomic_DNA"/>
</dbReference>
<feature type="transmembrane region" description="Helical" evidence="2">
    <location>
        <begin position="62"/>
        <end position="81"/>
    </location>
</feature>
<dbReference type="Proteomes" id="UP000664382">
    <property type="component" value="Unassembled WGS sequence"/>
</dbReference>
<keyword evidence="4" id="KW-1185">Reference proteome</keyword>
<keyword evidence="2" id="KW-0812">Transmembrane</keyword>
<dbReference type="AlphaFoldDB" id="A0A939S690"/>
<feature type="transmembrane region" description="Helical" evidence="2">
    <location>
        <begin position="109"/>
        <end position="127"/>
    </location>
</feature>
<reference evidence="3" key="1">
    <citation type="submission" date="2021-03" db="EMBL/GenBank/DDBJ databases">
        <title>Leucobacter chromiisoli sp. nov., isolated from chromium-containing soil of chemical plant.</title>
        <authorList>
            <person name="Xu Z."/>
        </authorList>
    </citation>
    <scope>NUCLEOTIDE SEQUENCE</scope>
    <source>
        <strain evidence="3">S27</strain>
    </source>
</reference>
<proteinExistence type="predicted"/>
<dbReference type="RefSeq" id="WP_208097886.1">
    <property type="nucleotide sequence ID" value="NZ_JAGDYM010000010.1"/>
</dbReference>
<keyword evidence="2" id="KW-1133">Transmembrane helix</keyword>
<accession>A0A939S690</accession>
<keyword evidence="2" id="KW-0472">Membrane</keyword>
<protein>
    <recommendedName>
        <fullName evidence="5">DNA polymerase III subunit gamma/tau</fullName>
    </recommendedName>
</protein>
<evidence type="ECO:0008006" key="5">
    <source>
        <dbReference type="Google" id="ProtNLM"/>
    </source>
</evidence>
<feature type="compositionally biased region" description="Basic and acidic residues" evidence="1">
    <location>
        <begin position="1"/>
        <end position="13"/>
    </location>
</feature>
<evidence type="ECO:0000313" key="3">
    <source>
        <dbReference type="EMBL" id="MBO1902124.1"/>
    </source>
</evidence>
<organism evidence="3 4">
    <name type="scientific">Leucobacter weissii</name>
    <dbReference type="NCBI Taxonomy" id="1983706"/>
    <lineage>
        <taxon>Bacteria</taxon>
        <taxon>Bacillati</taxon>
        <taxon>Actinomycetota</taxon>
        <taxon>Actinomycetes</taxon>
        <taxon>Micrococcales</taxon>
        <taxon>Microbacteriaceae</taxon>
        <taxon>Leucobacter</taxon>
    </lineage>
</organism>
<evidence type="ECO:0000313" key="4">
    <source>
        <dbReference type="Proteomes" id="UP000664382"/>
    </source>
</evidence>